<evidence type="ECO:0000313" key="2">
    <source>
        <dbReference type="EMBL" id="OTN77673.1"/>
    </source>
</evidence>
<accession>A0A242AAN5</accession>
<dbReference type="Proteomes" id="UP000195043">
    <property type="component" value="Unassembled WGS sequence"/>
</dbReference>
<keyword evidence="3" id="KW-1185">Reference proteome</keyword>
<dbReference type="InterPro" id="IPR018966">
    <property type="entry name" value="VTC_domain"/>
</dbReference>
<dbReference type="GO" id="GO:0006799">
    <property type="term" value="P:polyphosphate biosynthetic process"/>
    <property type="evidence" value="ECO:0007669"/>
    <property type="project" value="UniProtKB-ARBA"/>
</dbReference>
<gene>
    <name evidence="2" type="ORF">A5886_002773</name>
</gene>
<organism evidence="2 3">
    <name type="scientific">Candidatus Enterococcus testudinis</name>
    <dbReference type="NCBI Taxonomy" id="1834191"/>
    <lineage>
        <taxon>Bacteria</taxon>
        <taxon>Bacillati</taxon>
        <taxon>Bacillota</taxon>
        <taxon>Bacilli</taxon>
        <taxon>Lactobacillales</taxon>
        <taxon>Enterococcaceae</taxon>
        <taxon>Enterococcus</taxon>
    </lineage>
</organism>
<proteinExistence type="predicted"/>
<dbReference type="InterPro" id="IPR042267">
    <property type="entry name" value="VTC_sf"/>
</dbReference>
<comment type="caution">
    <text evidence="2">The sequence shown here is derived from an EMBL/GenBank/DDBJ whole genome shotgun (WGS) entry which is preliminary data.</text>
</comment>
<dbReference type="OrthoDB" id="185578at2"/>
<dbReference type="RefSeq" id="WP_086275673.1">
    <property type="nucleotide sequence ID" value="NZ_NGKU01000001.1"/>
</dbReference>
<evidence type="ECO:0000259" key="1">
    <source>
        <dbReference type="Pfam" id="PF09359"/>
    </source>
</evidence>
<sequence>MKLKKVFQRKETKYLIPTERFPAFFKALQQQMAVDEYGKHTIMSLYYDTDDYRFIRHSMDKPKYKEKFRIRSYGVPSQDSLIFLEIKKKVNGIVYKRRVPMSYQDYQQWVLGGKLPDTVEPAQIAAEIKWLFKQNQDLAPRVLIAYDRLSLFVDDESEFRVTFDQDIRFRACNLDLAAGSDGALVAPEIGVLMEVKAIGAYPLWFVDLLNTYDVRKGSFSKYAQTYQRHLFKKEEVLHVI</sequence>
<evidence type="ECO:0000313" key="3">
    <source>
        <dbReference type="Proteomes" id="UP000195043"/>
    </source>
</evidence>
<dbReference type="Gene3D" id="3.20.100.30">
    <property type="entry name" value="VTC, catalytic tunnel domain"/>
    <property type="match status" value="1"/>
</dbReference>
<protein>
    <recommendedName>
        <fullName evidence="1">VTC domain-containing protein</fullName>
    </recommendedName>
</protein>
<reference evidence="2 3" key="1">
    <citation type="submission" date="2017-05" db="EMBL/GenBank/DDBJ databases">
        <title>The Genome Sequence of Enterococcus sp. 8G7_MSG3316.</title>
        <authorList>
            <consortium name="The Broad Institute Genomics Platform"/>
            <consortium name="The Broad Institute Genomic Center for Infectious Diseases"/>
            <person name="Earl A."/>
            <person name="Manson A."/>
            <person name="Schwartman J."/>
            <person name="Gilmore M."/>
            <person name="Abouelleil A."/>
            <person name="Cao P."/>
            <person name="Chapman S."/>
            <person name="Cusick C."/>
            <person name="Shea T."/>
            <person name="Young S."/>
            <person name="Neafsey D."/>
            <person name="Nusbaum C."/>
            <person name="Birren B."/>
        </authorList>
    </citation>
    <scope>NUCLEOTIDE SEQUENCE [LARGE SCALE GENOMIC DNA]</scope>
    <source>
        <strain evidence="2 3">8G7_MSG3316</strain>
    </source>
</reference>
<dbReference type="CDD" id="cd07750">
    <property type="entry name" value="PolyPPase_VTC_like"/>
    <property type="match status" value="1"/>
</dbReference>
<feature type="domain" description="VTC" evidence="1">
    <location>
        <begin position="8"/>
        <end position="227"/>
    </location>
</feature>
<name>A0A242AAN5_9ENTE</name>
<dbReference type="AlphaFoldDB" id="A0A242AAN5"/>
<dbReference type="Pfam" id="PF09359">
    <property type="entry name" value="VTC"/>
    <property type="match status" value="1"/>
</dbReference>
<dbReference type="STRING" id="1834191.A5886_002773"/>
<dbReference type="EMBL" id="NGKU01000001">
    <property type="protein sequence ID" value="OTN77673.1"/>
    <property type="molecule type" value="Genomic_DNA"/>
</dbReference>